<dbReference type="EMBL" id="CM000615">
    <property type="protein sequence ID" value="EEC46994.1"/>
    <property type="molecule type" value="Genomic_DNA"/>
</dbReference>
<dbReference type="Pfam" id="PF09751">
    <property type="entry name" value="Es2"/>
    <property type="match status" value="1"/>
</dbReference>
<dbReference type="GO" id="GO:0071013">
    <property type="term" value="C:catalytic step 2 spliceosome"/>
    <property type="evidence" value="ECO:0007669"/>
    <property type="project" value="TreeGrafter"/>
</dbReference>
<comment type="subcellular location">
    <subcellularLocation>
        <location evidence="1">Nucleus</location>
    </subcellularLocation>
</comment>
<dbReference type="KEGG" id="pti:PHATRDRAFT_47458"/>
<proteinExistence type="inferred from homology"/>
<dbReference type="PANTHER" id="PTHR12940">
    <property type="entry name" value="ES-2 PROTEIN - RELATED"/>
    <property type="match status" value="1"/>
</dbReference>
<evidence type="ECO:0000256" key="1">
    <source>
        <dbReference type="ARBA" id="ARBA00004123"/>
    </source>
</evidence>
<evidence type="ECO:0000256" key="3">
    <source>
        <dbReference type="ARBA" id="ARBA00023242"/>
    </source>
</evidence>
<evidence type="ECO:0000313" key="7">
    <source>
        <dbReference type="Proteomes" id="UP000000759"/>
    </source>
</evidence>
<dbReference type="STRING" id="556484.B7G3F7"/>
<dbReference type="GeneID" id="7202474"/>
<dbReference type="HOGENOM" id="CLU_024820_0_1_1"/>
<feature type="region of interest" description="Disordered" evidence="5">
    <location>
        <begin position="429"/>
        <end position="473"/>
    </location>
</feature>
<accession>B7G3F7</accession>
<evidence type="ECO:0000256" key="2">
    <source>
        <dbReference type="ARBA" id="ARBA00009072"/>
    </source>
</evidence>
<evidence type="ECO:0000256" key="4">
    <source>
        <dbReference type="SAM" id="Coils"/>
    </source>
</evidence>
<sequence length="473" mass="53192">MKPGGQRQRRKILSEEEYTQTLSQIIQRDYYPDLSDLERQAALQDRRSVGDIEGAVAIRRATRKLQRHEESLAIQEAEQEAETDERTGLRTVARPLHQETLSGFHTRATNEDDAEFEVEQRREIDKLHARKRMLTITNGPTPDSNHRSLADSSPFQLASDEFNPSPVRVTHRLAEEENSFFFVPTPMQSHCQKTQPQLAGITFSKEQPDAPYTAATEEHTRALMPPPKRPTSNASIPSKDTLMEYIPKDRLEKQIEPSATRFPKQPLLIHLPRQHLEGSSSGSITEYTTDASTDIDSPAYPSLETDLLKGMKRRRREQASFVQMTPLIVPGAVGMNDSPITTWGTVANTPTLLETTKLPQAFQFPKVSERDEAASKARAKLDERVRKSLAASTPLLSKTALALLKRPSRPMSARSRSALGSALRISYTPLQQKRSGRDTTYHITPRTKSNLVSDKTNKKDQKSITDGLLKLPK</sequence>
<organism evidence="6 7">
    <name type="scientific">Phaeodactylum tricornutum (strain CCAP 1055/1)</name>
    <dbReference type="NCBI Taxonomy" id="556484"/>
    <lineage>
        <taxon>Eukaryota</taxon>
        <taxon>Sar</taxon>
        <taxon>Stramenopiles</taxon>
        <taxon>Ochrophyta</taxon>
        <taxon>Bacillariophyta</taxon>
        <taxon>Bacillariophyceae</taxon>
        <taxon>Bacillariophycidae</taxon>
        <taxon>Naviculales</taxon>
        <taxon>Phaeodactylaceae</taxon>
        <taxon>Phaeodactylum</taxon>
    </lineage>
</organism>
<gene>
    <name evidence="6" type="ORF">PHATRDRAFT_47458</name>
</gene>
<evidence type="ECO:0000256" key="5">
    <source>
        <dbReference type="SAM" id="MobiDB-lite"/>
    </source>
</evidence>
<keyword evidence="4" id="KW-0175">Coiled coil</keyword>
<dbReference type="AlphaFoldDB" id="B7G3F7"/>
<keyword evidence="7" id="KW-1185">Reference proteome</keyword>
<dbReference type="InParanoid" id="B7G3F7"/>
<dbReference type="OrthoDB" id="19679at2759"/>
<dbReference type="RefSeq" id="XP_002181780.1">
    <property type="nucleotide sequence ID" value="XM_002181744.1"/>
</dbReference>
<dbReference type="PANTHER" id="PTHR12940:SF0">
    <property type="entry name" value="SPLICING FACTOR ESS-2 HOMOLOG"/>
    <property type="match status" value="1"/>
</dbReference>
<dbReference type="eggNOG" id="ENOG502SQZP">
    <property type="taxonomic scope" value="Eukaryota"/>
</dbReference>
<dbReference type="InterPro" id="IPR019148">
    <property type="entry name" value="Nuclear_protein_DGCR14_ESS-2"/>
</dbReference>
<comment type="similarity">
    <text evidence="2">Belongs to the ESS2 family.</text>
</comment>
<protein>
    <submittedName>
        <fullName evidence="6">Uncharacterized protein</fullName>
    </submittedName>
</protein>
<reference evidence="6 7" key="1">
    <citation type="journal article" date="2008" name="Nature">
        <title>The Phaeodactylum genome reveals the evolutionary history of diatom genomes.</title>
        <authorList>
            <person name="Bowler C."/>
            <person name="Allen A.E."/>
            <person name="Badger J.H."/>
            <person name="Grimwood J."/>
            <person name="Jabbari K."/>
            <person name="Kuo A."/>
            <person name="Maheswari U."/>
            <person name="Martens C."/>
            <person name="Maumus F."/>
            <person name="Otillar R.P."/>
            <person name="Rayko E."/>
            <person name="Salamov A."/>
            <person name="Vandepoele K."/>
            <person name="Beszteri B."/>
            <person name="Gruber A."/>
            <person name="Heijde M."/>
            <person name="Katinka M."/>
            <person name="Mock T."/>
            <person name="Valentin K."/>
            <person name="Verret F."/>
            <person name="Berges J.A."/>
            <person name="Brownlee C."/>
            <person name="Cadoret J.P."/>
            <person name="Chiovitti A."/>
            <person name="Choi C.J."/>
            <person name="Coesel S."/>
            <person name="De Martino A."/>
            <person name="Detter J.C."/>
            <person name="Durkin C."/>
            <person name="Falciatore A."/>
            <person name="Fournet J."/>
            <person name="Haruta M."/>
            <person name="Huysman M.J."/>
            <person name="Jenkins B.D."/>
            <person name="Jiroutova K."/>
            <person name="Jorgensen R.E."/>
            <person name="Joubert Y."/>
            <person name="Kaplan A."/>
            <person name="Kroger N."/>
            <person name="Kroth P.G."/>
            <person name="La Roche J."/>
            <person name="Lindquist E."/>
            <person name="Lommer M."/>
            <person name="Martin-Jezequel V."/>
            <person name="Lopez P.J."/>
            <person name="Lucas S."/>
            <person name="Mangogna M."/>
            <person name="McGinnis K."/>
            <person name="Medlin L.K."/>
            <person name="Montsant A."/>
            <person name="Oudot-Le Secq M.P."/>
            <person name="Napoli C."/>
            <person name="Obornik M."/>
            <person name="Parker M.S."/>
            <person name="Petit J.L."/>
            <person name="Porcel B.M."/>
            <person name="Poulsen N."/>
            <person name="Robison M."/>
            <person name="Rychlewski L."/>
            <person name="Rynearson T.A."/>
            <person name="Schmutz J."/>
            <person name="Shapiro H."/>
            <person name="Siaut M."/>
            <person name="Stanley M."/>
            <person name="Sussman M.R."/>
            <person name="Taylor A.R."/>
            <person name="Vardi A."/>
            <person name="von Dassow P."/>
            <person name="Vyverman W."/>
            <person name="Willis A."/>
            <person name="Wyrwicz L.S."/>
            <person name="Rokhsar D.S."/>
            <person name="Weissenbach J."/>
            <person name="Armbrust E.V."/>
            <person name="Green B.R."/>
            <person name="Van de Peer Y."/>
            <person name="Grigoriev I.V."/>
        </authorList>
    </citation>
    <scope>NUCLEOTIDE SEQUENCE [LARGE SCALE GENOMIC DNA]</scope>
    <source>
        <strain evidence="6 7">CCAP 1055/1</strain>
    </source>
</reference>
<dbReference type="PaxDb" id="2850-Phatr47458"/>
<reference evidence="7" key="2">
    <citation type="submission" date="2008-08" db="EMBL/GenBank/DDBJ databases">
        <authorList>
            <consortium name="Diatom Consortium"/>
            <person name="Grigoriev I."/>
            <person name="Grimwood J."/>
            <person name="Kuo A."/>
            <person name="Otillar R.P."/>
            <person name="Salamov A."/>
            <person name="Detter J.C."/>
            <person name="Lindquist E."/>
            <person name="Shapiro H."/>
            <person name="Lucas S."/>
            <person name="Glavina del Rio T."/>
            <person name="Pitluck S."/>
            <person name="Rokhsar D."/>
            <person name="Bowler C."/>
        </authorList>
    </citation>
    <scope>GENOME REANNOTATION</scope>
    <source>
        <strain evidence="7">CCAP 1055/1</strain>
    </source>
</reference>
<dbReference type="Proteomes" id="UP000000759">
    <property type="component" value="Chromosome 13"/>
</dbReference>
<keyword evidence="3" id="KW-0539">Nucleus</keyword>
<feature type="coiled-coil region" evidence="4">
    <location>
        <begin position="58"/>
        <end position="87"/>
    </location>
</feature>
<evidence type="ECO:0000313" key="6">
    <source>
        <dbReference type="EMBL" id="EEC46994.1"/>
    </source>
</evidence>
<name>B7G3F7_PHATC</name>